<gene>
    <name evidence="2" type="ORF">AMD00_21640</name>
</gene>
<dbReference type="InterPro" id="IPR018656">
    <property type="entry name" value="DUF2087"/>
</dbReference>
<dbReference type="RefSeq" id="WP_053419078.1">
    <property type="nucleotide sequence ID" value="NZ_CP063302.1"/>
</dbReference>
<dbReference type="AlphaFoldDB" id="A0A0M0L8S1"/>
<proteinExistence type="predicted"/>
<evidence type="ECO:0000313" key="3">
    <source>
        <dbReference type="Proteomes" id="UP000036867"/>
    </source>
</evidence>
<accession>A0A0M0L8S1</accession>
<protein>
    <submittedName>
        <fullName evidence="2">Transcriptional regulator</fullName>
    </submittedName>
</protein>
<comment type="caution">
    <text evidence="2">The sequence shown here is derived from an EMBL/GenBank/DDBJ whole genome shotgun (WGS) entry which is preliminary data.</text>
</comment>
<dbReference type="Proteomes" id="UP000036867">
    <property type="component" value="Unassembled WGS sequence"/>
</dbReference>
<feature type="domain" description="DUF2087" evidence="1">
    <location>
        <begin position="182"/>
        <end position="248"/>
    </location>
</feature>
<keyword evidence="3" id="KW-1185">Reference proteome</keyword>
<dbReference type="EMBL" id="LILB01000009">
    <property type="protein sequence ID" value="KOO47272.1"/>
    <property type="molecule type" value="Genomic_DNA"/>
</dbReference>
<organism evidence="2 3">
    <name type="scientific">Viridibacillus arvi</name>
    <dbReference type="NCBI Taxonomy" id="263475"/>
    <lineage>
        <taxon>Bacteria</taxon>
        <taxon>Bacillati</taxon>
        <taxon>Bacillota</taxon>
        <taxon>Bacilli</taxon>
        <taxon>Bacillales</taxon>
        <taxon>Caryophanaceae</taxon>
        <taxon>Viridibacillus</taxon>
    </lineage>
</organism>
<dbReference type="GeneID" id="301138706"/>
<dbReference type="PATRIC" id="fig|263475.3.peg.127"/>
<dbReference type="OrthoDB" id="9789954at2"/>
<name>A0A0M0L8S1_9BACL</name>
<reference evidence="3" key="1">
    <citation type="submission" date="2015-08" db="EMBL/GenBank/DDBJ databases">
        <title>Fjat-10028 dsm 16317.</title>
        <authorList>
            <person name="Liu B."/>
            <person name="Wang J."/>
            <person name="Zhu Y."/>
            <person name="Liu G."/>
            <person name="Chen Q."/>
            <person name="Chen Z."/>
            <person name="Lan J."/>
            <person name="Che J."/>
            <person name="Ge C."/>
            <person name="Shi H."/>
            <person name="Pan Z."/>
            <person name="Liu X."/>
        </authorList>
    </citation>
    <scope>NUCLEOTIDE SEQUENCE [LARGE SCALE GENOMIC DNA]</scope>
    <source>
        <strain evidence="3">DSM 16317</strain>
    </source>
</reference>
<dbReference type="Pfam" id="PF09860">
    <property type="entry name" value="DUF2087"/>
    <property type="match status" value="1"/>
</dbReference>
<dbReference type="STRING" id="263475.AMD00_21640"/>
<evidence type="ECO:0000259" key="1">
    <source>
        <dbReference type="Pfam" id="PF09860"/>
    </source>
</evidence>
<sequence>MENSELFWNASIDQLKKGYSEDAHCYTCLLCGEKIEKGIIYPQNDVLYEAEKYMQMHIKETHQSVFAYLIGLNKKMTGLTEHQSNLLRLFYAGKTDAEVQQELEIGSASTIRHHRFALKEKERQAKTFLVMMELLKEKDMNAPTFVPVHKTATMVDDRYNITNKEQDEVLNKLFPEGTNGPLLRFPKKEKQKLIILREITNRFEMESTYTEKEINAILMPIHDDYAMIRRYLIEYGFLDRKADGSAYWIKK</sequence>
<evidence type="ECO:0000313" key="2">
    <source>
        <dbReference type="EMBL" id="KOO47272.1"/>
    </source>
</evidence>